<name>A0AAE0G0Z9_9CHLO</name>
<evidence type="ECO:0000313" key="2">
    <source>
        <dbReference type="EMBL" id="KAK3269692.1"/>
    </source>
</evidence>
<dbReference type="AlphaFoldDB" id="A0AAE0G0Z9"/>
<proteinExistence type="predicted"/>
<keyword evidence="3" id="KW-1185">Reference proteome</keyword>
<feature type="compositionally biased region" description="Polar residues" evidence="1">
    <location>
        <begin position="202"/>
        <end position="224"/>
    </location>
</feature>
<dbReference type="Proteomes" id="UP001190700">
    <property type="component" value="Unassembled WGS sequence"/>
</dbReference>
<evidence type="ECO:0000313" key="3">
    <source>
        <dbReference type="Proteomes" id="UP001190700"/>
    </source>
</evidence>
<comment type="caution">
    <text evidence="2">The sequence shown here is derived from an EMBL/GenBank/DDBJ whole genome shotgun (WGS) entry which is preliminary data.</text>
</comment>
<protein>
    <submittedName>
        <fullName evidence="2">Uncharacterized protein</fullName>
    </submittedName>
</protein>
<feature type="region of interest" description="Disordered" evidence="1">
    <location>
        <begin position="30"/>
        <end position="70"/>
    </location>
</feature>
<feature type="region of interest" description="Disordered" evidence="1">
    <location>
        <begin position="99"/>
        <end position="295"/>
    </location>
</feature>
<sequence length="311" mass="33344">MSVAACSAQGDGGGLAVAQETLEAAVRLTLREQGQDAGPGPSSTHVVESSRMKDRHIGPPAPGPPAPAGFAGRVVMGTTAAAPPPLVLENAPPIIIREAEISGRPPSADPRRRAIAEEPAPAPPIDAHEAHDGHDDPTEPPPVVIESRPRSANLQAYENDPDADSSPPLKGGHTDRGTPGQEVHQRPLSASIRTLRHRRTGSRPQSAQVQRSKQPAFQRPTTVVVQFPEDMEPYDYSPPRGQMNPDRTPYDENIHTNHRRSSSPLSGQRRSAEQMAQRRAKESVRSPHGGIGLVPSMGEYIKAISVRPNQQ</sequence>
<accession>A0AAE0G0Z9</accession>
<dbReference type="EMBL" id="LGRX02010793">
    <property type="protein sequence ID" value="KAK3269692.1"/>
    <property type="molecule type" value="Genomic_DNA"/>
</dbReference>
<reference evidence="2 3" key="1">
    <citation type="journal article" date="2015" name="Genome Biol. Evol.">
        <title>Comparative Genomics of a Bacterivorous Green Alga Reveals Evolutionary Causalities and Consequences of Phago-Mixotrophic Mode of Nutrition.</title>
        <authorList>
            <person name="Burns J.A."/>
            <person name="Paasch A."/>
            <person name="Narechania A."/>
            <person name="Kim E."/>
        </authorList>
    </citation>
    <scope>NUCLEOTIDE SEQUENCE [LARGE SCALE GENOMIC DNA]</scope>
    <source>
        <strain evidence="2 3">PLY_AMNH</strain>
    </source>
</reference>
<organism evidence="2 3">
    <name type="scientific">Cymbomonas tetramitiformis</name>
    <dbReference type="NCBI Taxonomy" id="36881"/>
    <lineage>
        <taxon>Eukaryota</taxon>
        <taxon>Viridiplantae</taxon>
        <taxon>Chlorophyta</taxon>
        <taxon>Pyramimonadophyceae</taxon>
        <taxon>Pyramimonadales</taxon>
        <taxon>Pyramimonadaceae</taxon>
        <taxon>Cymbomonas</taxon>
    </lineage>
</organism>
<evidence type="ECO:0000256" key="1">
    <source>
        <dbReference type="SAM" id="MobiDB-lite"/>
    </source>
</evidence>
<gene>
    <name evidence="2" type="ORF">CYMTET_21880</name>
</gene>
<feature type="compositionally biased region" description="Basic and acidic residues" evidence="1">
    <location>
        <begin position="126"/>
        <end position="137"/>
    </location>
</feature>
<feature type="compositionally biased region" description="Basic and acidic residues" evidence="1">
    <location>
        <begin position="48"/>
        <end position="57"/>
    </location>
</feature>